<dbReference type="CDD" id="cd18787">
    <property type="entry name" value="SF2_C_DEAD"/>
    <property type="match status" value="1"/>
</dbReference>
<proteinExistence type="inferred from homology"/>
<evidence type="ECO:0000256" key="10">
    <source>
        <dbReference type="ARBA" id="ARBA00023242"/>
    </source>
</evidence>
<evidence type="ECO:0000256" key="7">
    <source>
        <dbReference type="ARBA" id="ARBA00022801"/>
    </source>
</evidence>
<dbReference type="InterPro" id="IPR014001">
    <property type="entry name" value="Helicase_ATP-bd"/>
</dbReference>
<evidence type="ECO:0000256" key="2">
    <source>
        <dbReference type="ARBA" id="ARBA00009334"/>
    </source>
</evidence>
<dbReference type="GO" id="GO:0003676">
    <property type="term" value="F:nucleic acid binding"/>
    <property type="evidence" value="ECO:0007669"/>
    <property type="project" value="InterPro"/>
</dbReference>
<evidence type="ECO:0000259" key="14">
    <source>
        <dbReference type="PROSITE" id="PS51192"/>
    </source>
</evidence>
<evidence type="ECO:0000256" key="5">
    <source>
        <dbReference type="ARBA" id="ARBA00022552"/>
    </source>
</evidence>
<dbReference type="PANTHER" id="PTHR47958">
    <property type="entry name" value="ATP-DEPENDENT RNA HELICASE DBP3"/>
    <property type="match status" value="1"/>
</dbReference>
<dbReference type="Gene3D" id="3.40.50.300">
    <property type="entry name" value="P-loop containing nucleotide triphosphate hydrolases"/>
    <property type="match status" value="2"/>
</dbReference>
<evidence type="ECO:0000256" key="11">
    <source>
        <dbReference type="ARBA" id="ARBA00037449"/>
    </source>
</evidence>
<keyword evidence="10" id="KW-0539">Nucleus</keyword>
<keyword evidence="9 12" id="KW-0067">ATP-binding</keyword>
<feature type="compositionally biased region" description="Low complexity" evidence="13">
    <location>
        <begin position="58"/>
        <end position="69"/>
    </location>
</feature>
<dbReference type="Pfam" id="PF00270">
    <property type="entry name" value="DEAD"/>
    <property type="match status" value="1"/>
</dbReference>
<dbReference type="PROSITE" id="PS51194">
    <property type="entry name" value="HELICASE_CTER"/>
    <property type="match status" value="1"/>
</dbReference>
<evidence type="ECO:0000256" key="13">
    <source>
        <dbReference type="SAM" id="MobiDB-lite"/>
    </source>
</evidence>
<sequence>MKSHQRTFGILLRRYSGAVARPFGFLTAPAMISTFSTSVRMYTDRPPPNNNAEPLPPYESSSVPSTSASPAPPTSPPQVHSPTTDAPNNTSTSSAPFHPPDATLSRSIQPDDGSTVSVINHRGGAFRVQPIRQFSDVAEDLPDWLNRGIQSMGYAKPTTVQSYAIPLLMESKDIVGIAPTGSGKTVAFAIPALSTITTRRRNGKCEPSILVLCPTRELTNQTKTVFMALGGGKVITRSVIGGEDRDRQRGWLLQGADALIATPGRLCDFLDSNDISLDHVDFLVLDEADRMLEMGFAPQLKHIVKHLKEKPEKRRVTMMWSATWSKTVELLASGLLHPTERLTVRVEQKSQVNTDIAQRTYGVQDPSQKIDRVVQLYEGGHISPKEKVIVFANHKETVETVAKQLLAALRVEDQQLIQGLHGGMKQAKREVIMRKFRSGEIRVLVATDVAARGLDVPDIEHVINFDLPTETDRYVHRIGRTGRAGRKGVAHTIFSRQDAGMGADLADFLGSNGVKLSEEAAAVVTSSRFGSDRRYFKRYSTN</sequence>
<accession>A0A0S4JCH6</accession>
<dbReference type="PROSITE" id="PS00039">
    <property type="entry name" value="DEAD_ATP_HELICASE"/>
    <property type="match status" value="1"/>
</dbReference>
<evidence type="ECO:0000256" key="8">
    <source>
        <dbReference type="ARBA" id="ARBA00022806"/>
    </source>
</evidence>
<keyword evidence="5" id="KW-0698">rRNA processing</keyword>
<comment type="function">
    <text evidence="11">ATP-dependent RNA helicase required for 60S ribosomal subunit synthesis. Involved in efficient pre-rRNA processing, predominantly at site A3, which is necessary for the normal formation of 25S and 5.8S rRNAs.</text>
</comment>
<dbReference type="InterPro" id="IPR000629">
    <property type="entry name" value="RNA-helicase_DEAD-box_CS"/>
</dbReference>
<dbReference type="OrthoDB" id="196131at2759"/>
<feature type="compositionally biased region" description="Polar residues" evidence="13">
    <location>
        <begin position="104"/>
        <end position="115"/>
    </location>
</feature>
<feature type="non-terminal residue" evidence="16">
    <location>
        <position position="542"/>
    </location>
</feature>
<dbReference type="SMART" id="SM00487">
    <property type="entry name" value="DEXDc"/>
    <property type="match status" value="1"/>
</dbReference>
<dbReference type="CDD" id="cd00268">
    <property type="entry name" value="DEADc"/>
    <property type="match status" value="1"/>
</dbReference>
<feature type="compositionally biased region" description="Pro residues" evidence="13">
    <location>
        <begin position="45"/>
        <end position="57"/>
    </location>
</feature>
<dbReference type="InterPro" id="IPR027417">
    <property type="entry name" value="P-loop_NTPase"/>
</dbReference>
<keyword evidence="7 12" id="KW-0378">Hydrolase</keyword>
<evidence type="ECO:0000256" key="1">
    <source>
        <dbReference type="ARBA" id="ARBA00004604"/>
    </source>
</evidence>
<protein>
    <recommendedName>
        <fullName evidence="3">RNA helicase</fullName>
        <ecNumber evidence="3">3.6.4.13</ecNumber>
    </recommendedName>
</protein>
<keyword evidence="8 12" id="KW-0347">Helicase</keyword>
<feature type="domain" description="Helicase C-terminal" evidence="15">
    <location>
        <begin position="369"/>
        <end position="524"/>
    </location>
</feature>
<evidence type="ECO:0000313" key="17">
    <source>
        <dbReference type="Proteomes" id="UP000051952"/>
    </source>
</evidence>
<feature type="region of interest" description="Disordered" evidence="13">
    <location>
        <begin position="42"/>
        <end position="115"/>
    </location>
</feature>
<gene>
    <name evidence="16" type="ORF">BSAL_11610</name>
</gene>
<keyword evidence="4" id="KW-0690">Ribosome biogenesis</keyword>
<evidence type="ECO:0000256" key="12">
    <source>
        <dbReference type="RuleBase" id="RU000492"/>
    </source>
</evidence>
<organism evidence="16 17">
    <name type="scientific">Bodo saltans</name>
    <name type="common">Flagellated protozoan</name>
    <dbReference type="NCBI Taxonomy" id="75058"/>
    <lineage>
        <taxon>Eukaryota</taxon>
        <taxon>Discoba</taxon>
        <taxon>Euglenozoa</taxon>
        <taxon>Kinetoplastea</taxon>
        <taxon>Metakinetoplastina</taxon>
        <taxon>Eubodonida</taxon>
        <taxon>Bodonidae</taxon>
        <taxon>Bodo</taxon>
    </lineage>
</organism>
<evidence type="ECO:0000313" key="16">
    <source>
        <dbReference type="EMBL" id="CUG87721.1"/>
    </source>
</evidence>
<dbReference type="EC" id="3.6.4.13" evidence="3"/>
<dbReference type="GO" id="GO:0003724">
    <property type="term" value="F:RNA helicase activity"/>
    <property type="evidence" value="ECO:0007669"/>
    <property type="project" value="UniProtKB-EC"/>
</dbReference>
<evidence type="ECO:0000256" key="4">
    <source>
        <dbReference type="ARBA" id="ARBA00022517"/>
    </source>
</evidence>
<dbReference type="EMBL" id="CYKH01001580">
    <property type="protein sequence ID" value="CUG87721.1"/>
    <property type="molecule type" value="Genomic_DNA"/>
</dbReference>
<dbReference type="Pfam" id="PF00271">
    <property type="entry name" value="Helicase_C"/>
    <property type="match status" value="1"/>
</dbReference>
<reference evidence="17" key="1">
    <citation type="submission" date="2015-09" db="EMBL/GenBank/DDBJ databases">
        <authorList>
            <consortium name="Pathogen Informatics"/>
        </authorList>
    </citation>
    <scope>NUCLEOTIDE SEQUENCE [LARGE SCALE GENOMIC DNA]</scope>
    <source>
        <strain evidence="17">Lake Konstanz</strain>
    </source>
</reference>
<keyword evidence="6 12" id="KW-0547">Nucleotide-binding</keyword>
<evidence type="ECO:0000256" key="9">
    <source>
        <dbReference type="ARBA" id="ARBA00022840"/>
    </source>
</evidence>
<comment type="subcellular location">
    <subcellularLocation>
        <location evidence="1">Nucleus</location>
        <location evidence="1">Nucleolus</location>
    </subcellularLocation>
</comment>
<dbReference type="AlphaFoldDB" id="A0A0S4JCH6"/>
<feature type="compositionally biased region" description="Polar residues" evidence="13">
    <location>
        <begin position="85"/>
        <end position="95"/>
    </location>
</feature>
<dbReference type="InterPro" id="IPR001650">
    <property type="entry name" value="Helicase_C-like"/>
</dbReference>
<dbReference type="GO" id="GO:0005524">
    <property type="term" value="F:ATP binding"/>
    <property type="evidence" value="ECO:0007669"/>
    <property type="project" value="UniProtKB-KW"/>
</dbReference>
<keyword evidence="17" id="KW-1185">Reference proteome</keyword>
<evidence type="ECO:0000259" key="15">
    <source>
        <dbReference type="PROSITE" id="PS51194"/>
    </source>
</evidence>
<dbReference type="InterPro" id="IPR044742">
    <property type="entry name" value="DEAD/DEAH_RhlB"/>
</dbReference>
<evidence type="ECO:0000256" key="6">
    <source>
        <dbReference type="ARBA" id="ARBA00022741"/>
    </source>
</evidence>
<dbReference type="SMART" id="SM00490">
    <property type="entry name" value="HELICc"/>
    <property type="match status" value="1"/>
</dbReference>
<dbReference type="OMA" id="ARYVGTI"/>
<dbReference type="SUPFAM" id="SSF52540">
    <property type="entry name" value="P-loop containing nucleoside triphosphate hydrolases"/>
    <property type="match status" value="1"/>
</dbReference>
<name>A0A0S4JCH6_BODSA</name>
<dbReference type="PROSITE" id="PS51192">
    <property type="entry name" value="HELICASE_ATP_BIND_1"/>
    <property type="match status" value="1"/>
</dbReference>
<dbReference type="Proteomes" id="UP000051952">
    <property type="component" value="Unassembled WGS sequence"/>
</dbReference>
<dbReference type="GO" id="GO:0016787">
    <property type="term" value="F:hydrolase activity"/>
    <property type="evidence" value="ECO:0007669"/>
    <property type="project" value="UniProtKB-KW"/>
</dbReference>
<dbReference type="VEuPathDB" id="TriTrypDB:BSAL_11610"/>
<dbReference type="InterPro" id="IPR011545">
    <property type="entry name" value="DEAD/DEAH_box_helicase_dom"/>
</dbReference>
<feature type="domain" description="Helicase ATP-binding" evidence="14">
    <location>
        <begin position="165"/>
        <end position="342"/>
    </location>
</feature>
<evidence type="ECO:0000256" key="3">
    <source>
        <dbReference type="ARBA" id="ARBA00012552"/>
    </source>
</evidence>
<comment type="similarity">
    <text evidence="2">Belongs to the DEAD box helicase family. DDX5/DBP2 subfamily.</text>
</comment>